<reference evidence="1 2" key="1">
    <citation type="submission" date="2017-02" db="EMBL/GenBank/DDBJ databases">
        <title>The new phylogeny of genus Mycobacterium.</title>
        <authorList>
            <person name="Tortoli E."/>
            <person name="Trovato A."/>
            <person name="Cirillo D.M."/>
        </authorList>
    </citation>
    <scope>NUCLEOTIDE SEQUENCE [LARGE SCALE GENOMIC DNA]</scope>
    <source>
        <strain evidence="1 2">DSM 44471</strain>
    </source>
</reference>
<evidence type="ECO:0000313" key="1">
    <source>
        <dbReference type="EMBL" id="ORA68557.1"/>
    </source>
</evidence>
<sequence length="77" mass="7541">MADRAGLEVTAVGFTAMAVTAGMRVAEAPVMTVPPGMAVQAVTLACSVAAVTAAMERTALASRVPPAAMVALVEPGG</sequence>
<dbReference type="EMBL" id="MVHR01000054">
    <property type="protein sequence ID" value="ORA68557.1"/>
    <property type="molecule type" value="Genomic_DNA"/>
</dbReference>
<protein>
    <submittedName>
        <fullName evidence="1">Uncharacterized protein</fullName>
    </submittedName>
</protein>
<keyword evidence="2" id="KW-1185">Reference proteome</keyword>
<organism evidence="1 2">
    <name type="scientific">Mycobacterium heidelbergense</name>
    <dbReference type="NCBI Taxonomy" id="53376"/>
    <lineage>
        <taxon>Bacteria</taxon>
        <taxon>Bacillati</taxon>
        <taxon>Actinomycetota</taxon>
        <taxon>Actinomycetes</taxon>
        <taxon>Mycobacteriales</taxon>
        <taxon>Mycobacteriaceae</taxon>
        <taxon>Mycobacterium</taxon>
        <taxon>Mycobacterium simiae complex</taxon>
    </lineage>
</organism>
<evidence type="ECO:0000313" key="2">
    <source>
        <dbReference type="Proteomes" id="UP000192566"/>
    </source>
</evidence>
<proteinExistence type="predicted"/>
<comment type="caution">
    <text evidence="1">The sequence shown here is derived from an EMBL/GenBank/DDBJ whole genome shotgun (WGS) entry which is preliminary data.</text>
</comment>
<dbReference type="AlphaFoldDB" id="A0A1X0D873"/>
<dbReference type="Proteomes" id="UP000192566">
    <property type="component" value="Unassembled WGS sequence"/>
</dbReference>
<gene>
    <name evidence="1" type="ORF">BST25_21930</name>
</gene>
<name>A0A1X0D873_MYCHE</name>
<accession>A0A1X0D873</accession>